<keyword evidence="8" id="KW-1185">Reference proteome</keyword>
<feature type="region of interest" description="Disordered" evidence="5">
    <location>
        <begin position="133"/>
        <end position="180"/>
    </location>
</feature>
<dbReference type="PANTHER" id="PTHR10270">
    <property type="entry name" value="SOX TRANSCRIPTION FACTOR"/>
    <property type="match status" value="1"/>
</dbReference>
<evidence type="ECO:0000256" key="4">
    <source>
        <dbReference type="PROSITE-ProRule" id="PRU00267"/>
    </source>
</evidence>
<dbReference type="SUPFAM" id="SSF47095">
    <property type="entry name" value="HMG-box"/>
    <property type="match status" value="1"/>
</dbReference>
<dbReference type="EMBL" id="MTYJ01000047">
    <property type="protein sequence ID" value="OQV18705.1"/>
    <property type="molecule type" value="Genomic_DNA"/>
</dbReference>
<dbReference type="Proteomes" id="UP000192578">
    <property type="component" value="Unassembled WGS sequence"/>
</dbReference>
<dbReference type="GO" id="GO:0001228">
    <property type="term" value="F:DNA-binding transcription activator activity, RNA polymerase II-specific"/>
    <property type="evidence" value="ECO:0007669"/>
    <property type="project" value="TreeGrafter"/>
</dbReference>
<dbReference type="PROSITE" id="PS50118">
    <property type="entry name" value="HMG_BOX_2"/>
    <property type="match status" value="1"/>
</dbReference>
<dbReference type="GO" id="GO:0000978">
    <property type="term" value="F:RNA polymerase II cis-regulatory region sequence-specific DNA binding"/>
    <property type="evidence" value="ECO:0007669"/>
    <property type="project" value="TreeGrafter"/>
</dbReference>
<feature type="compositionally biased region" description="Low complexity" evidence="5">
    <location>
        <begin position="300"/>
        <end position="312"/>
    </location>
</feature>
<feature type="compositionally biased region" description="Low complexity" evidence="5">
    <location>
        <begin position="456"/>
        <end position="474"/>
    </location>
</feature>
<gene>
    <name evidence="7" type="ORF">BV898_07335</name>
</gene>
<evidence type="ECO:0000256" key="5">
    <source>
        <dbReference type="SAM" id="MobiDB-lite"/>
    </source>
</evidence>
<feature type="region of interest" description="Disordered" evidence="5">
    <location>
        <begin position="298"/>
        <end position="319"/>
    </location>
</feature>
<dbReference type="Pfam" id="PF00505">
    <property type="entry name" value="HMG_box"/>
    <property type="match status" value="1"/>
</dbReference>
<dbReference type="Gene3D" id="1.10.30.10">
    <property type="entry name" value="High mobility group box domain"/>
    <property type="match status" value="1"/>
</dbReference>
<evidence type="ECO:0000256" key="1">
    <source>
        <dbReference type="ARBA" id="ARBA00004123"/>
    </source>
</evidence>
<keyword evidence="3 4" id="KW-0539">Nucleus</keyword>
<dbReference type="CDD" id="cd22029">
    <property type="entry name" value="HMG-box_SoxC"/>
    <property type="match status" value="1"/>
</dbReference>
<feature type="compositionally biased region" description="Basic and acidic residues" evidence="5">
    <location>
        <begin position="145"/>
        <end position="154"/>
    </location>
</feature>
<organism evidence="7 8">
    <name type="scientific">Hypsibius exemplaris</name>
    <name type="common">Freshwater tardigrade</name>
    <dbReference type="NCBI Taxonomy" id="2072580"/>
    <lineage>
        <taxon>Eukaryota</taxon>
        <taxon>Metazoa</taxon>
        <taxon>Ecdysozoa</taxon>
        <taxon>Tardigrada</taxon>
        <taxon>Eutardigrada</taxon>
        <taxon>Parachela</taxon>
        <taxon>Hypsibioidea</taxon>
        <taxon>Hypsibiidae</taxon>
        <taxon>Hypsibius</taxon>
    </lineage>
</organism>
<feature type="region of interest" description="Disordered" evidence="5">
    <location>
        <begin position="436"/>
        <end position="505"/>
    </location>
</feature>
<proteinExistence type="predicted"/>
<feature type="DNA-binding region" description="HMG box" evidence="4">
    <location>
        <begin position="69"/>
        <end position="137"/>
    </location>
</feature>
<dbReference type="AlphaFoldDB" id="A0A1W0WU31"/>
<protein>
    <submittedName>
        <fullName evidence="7">Transcription factor SOX-14</fullName>
    </submittedName>
</protein>
<dbReference type="GO" id="GO:0007420">
    <property type="term" value="P:brain development"/>
    <property type="evidence" value="ECO:0007669"/>
    <property type="project" value="TreeGrafter"/>
</dbReference>
<evidence type="ECO:0000256" key="3">
    <source>
        <dbReference type="ARBA" id="ARBA00023242"/>
    </source>
</evidence>
<dbReference type="OrthoDB" id="6247875at2759"/>
<dbReference type="PANTHER" id="PTHR10270:SF323">
    <property type="entry name" value="TRANSCRIPTION FACTOR SOX-14-RELATED"/>
    <property type="match status" value="1"/>
</dbReference>
<feature type="compositionally biased region" description="Low complexity" evidence="5">
    <location>
        <begin position="1"/>
        <end position="22"/>
    </location>
</feature>
<dbReference type="GO" id="GO:0030182">
    <property type="term" value="P:neuron differentiation"/>
    <property type="evidence" value="ECO:0007669"/>
    <property type="project" value="TreeGrafter"/>
</dbReference>
<comment type="subcellular location">
    <subcellularLocation>
        <location evidence="1">Nucleus</location>
    </subcellularLocation>
</comment>
<keyword evidence="2 4" id="KW-0238">DNA-binding</keyword>
<reference evidence="8" key="1">
    <citation type="submission" date="2017-01" db="EMBL/GenBank/DDBJ databases">
        <title>Comparative genomics of anhydrobiosis in the tardigrade Hypsibius dujardini.</title>
        <authorList>
            <person name="Yoshida Y."/>
            <person name="Koutsovoulos G."/>
            <person name="Laetsch D."/>
            <person name="Stevens L."/>
            <person name="Kumar S."/>
            <person name="Horikawa D."/>
            <person name="Ishino K."/>
            <person name="Komine S."/>
            <person name="Tomita M."/>
            <person name="Blaxter M."/>
            <person name="Arakawa K."/>
        </authorList>
    </citation>
    <scope>NUCLEOTIDE SEQUENCE [LARGE SCALE GENOMIC DNA]</scope>
    <source>
        <strain evidence="8">Z151</strain>
    </source>
</reference>
<dbReference type="InterPro" id="IPR036910">
    <property type="entry name" value="HMG_box_dom_sf"/>
</dbReference>
<dbReference type="FunFam" id="1.10.30.10:FF:000002">
    <property type="entry name" value="transcription factor Sox-2"/>
    <property type="match status" value="1"/>
</dbReference>
<evidence type="ECO:0000313" key="7">
    <source>
        <dbReference type="EMBL" id="OQV18705.1"/>
    </source>
</evidence>
<dbReference type="InterPro" id="IPR050140">
    <property type="entry name" value="SRY-related_HMG-box_TF-like"/>
</dbReference>
<dbReference type="InterPro" id="IPR009071">
    <property type="entry name" value="HMG_box_dom"/>
</dbReference>
<evidence type="ECO:0000313" key="8">
    <source>
        <dbReference type="Proteomes" id="UP000192578"/>
    </source>
</evidence>
<dbReference type="SMART" id="SM00398">
    <property type="entry name" value="HMG"/>
    <property type="match status" value="1"/>
</dbReference>
<evidence type="ECO:0000259" key="6">
    <source>
        <dbReference type="PROSITE" id="PS50118"/>
    </source>
</evidence>
<feature type="region of interest" description="Disordered" evidence="5">
    <location>
        <begin position="1"/>
        <end position="33"/>
    </location>
</feature>
<comment type="caution">
    <text evidence="7">The sequence shown here is derived from an EMBL/GenBank/DDBJ whole genome shotgun (WGS) entry which is preliminary data.</text>
</comment>
<accession>A0A1W0WU31</accession>
<sequence>MDSHSNSSYGSYYSSGESSDNSTEGMVPKTLKRKQPEHTAAIFGSQTVADASQTPYTDATKCKKVVKHVKRPMNAFMVWSQIERRKITGEHPEMHNAEISKSLGARWKTLTEQQKQPYIGEAERLRILHTQEYPDYKYKPRKKSKRDESAHRGETATVTRQRSPRPITSKKHQQQGSAAAAAQSAAAAAASPRTLVVAGMAVPLDNNQLPLLSHSTEPRLKFKFSLGDKDLTTVQNLATKGFAATAYNLNNTASSSPTTTKPATSPFTNLNQHCPSADLRAIKLEPIKLEPLSWGYGERQSSPAAQVPASPSGFSEKSITSPLPAAQTLASCRSAPAVALPGVSADMEHMMNSLQRAVGGGAAASSSAGSSVTGEVPDELDECGGLIVDLDYENILDLFNNPQQQNWEGSDGAGQLMSSWSPDMYATAAALDYSNGQHSHGGSNCAPGAVGGGPQSGASSLAGSSGSSCDSNGSIFEFPDYRSPEGSALLESEWLQPQQQQLSAH</sequence>
<feature type="domain" description="HMG box" evidence="6">
    <location>
        <begin position="69"/>
        <end position="137"/>
    </location>
</feature>
<dbReference type="GO" id="GO:0005634">
    <property type="term" value="C:nucleus"/>
    <property type="evidence" value="ECO:0007669"/>
    <property type="project" value="UniProtKB-SubCell"/>
</dbReference>
<dbReference type="GO" id="GO:0000122">
    <property type="term" value="P:negative regulation of transcription by RNA polymerase II"/>
    <property type="evidence" value="ECO:0007669"/>
    <property type="project" value="TreeGrafter"/>
</dbReference>
<feature type="compositionally biased region" description="Polar residues" evidence="5">
    <location>
        <begin position="495"/>
        <end position="505"/>
    </location>
</feature>
<evidence type="ECO:0000256" key="2">
    <source>
        <dbReference type="ARBA" id="ARBA00023125"/>
    </source>
</evidence>
<name>A0A1W0WU31_HYPEX</name>